<sequence length="1182" mass="128606">MYKLIYKSQFAAGFDADQVVGNLAQLLQLKPKTVRLVFLSQRPSVIKILESSAEVEQWRAAFLEAGVHLDVVSMAAADADSIADQIELELELHSLDEELDEEEETPRQLLVKKIIAREEAEDAELAAVNTEVAPVPVVAEITAPKKSEAAQQPIPPAAPAVKEKIKNPTVKEKKQPVAKPEKKSTEQAVTAKAAMTPAITSSPLPETITAIPELDVAQAQQGTDEPVIKKDAVVTLATEAKAAPELDAKSEVNTKTEINIEAGSKPQSEPDGEPEIATAAVSSQSAELEEKVEEKTEEVPEDDAHVEVDFHKSSFLWGMLAILLAIALTAATILWLKRPLWQPATPSAQNEKIVNALATEPLFALAHVDVPRLQQLPDVLQSGAGLTNLPAPDVNFWRKLEESGINIAHQLDQVWISAYRTNNQTQPLWVLTGKFNAEEWRAWLKKNYTIDEDSPQQVVFSSVDENTCEKQPVIMAVIDADRIVLGAPERVAAFRGRLDAGAPADKDLSDWQTISAKQMLSVALFNPAQFSEASTAMALGKLSIDVTPVKGIYLGVAPQLFPPVLKFNAVMVGANQEFINAAEKAIAPLLSNAKNTMVQDWPETLSIYERIKLTKLEQQLQASVFFDEQLQPQLQLWVNSLLARAFAMSDNPTVISEERLDEKPRAFSELPSSTLPDFALNKHLNTAFTAQTSTGPFGVGISSIDATAEGTVITLDVSAFNLPNLGKEADPIQLRILDIVDHQDQSLLSPGSCDATGVRRVAKIDMVYDGAFLDQGQPIHYVGTQGTKKILLPENVNLSSIGAIKGELSYNLPLNVERIKVDLPLAGKVINSHGLQLRFLSSGANRLYFQHSGNSEALLQVNALNAEGKVLATTNAMRGVNFLAAGETAGIDVQGSIAAAEVIVASKMEKKIYPFSFGRIQPLEQTFAQEKPAPELLTVAALAALKQDSPPTDVQYPFQAPQQTIVAGPALIAVNQMNIQAQQLSLMADIYLRNQHPLTRQLSAARFFITEVEDSAGNIHSVNFQSPIALEHAGGTWAEGKFQTDPAQPWLRGQLDLRGQDLGVSDVIAFWGKLVFLAASDPIAIQLPFQFGMQWNGADSSFKLARWEAGRLLFDIHGSFPELMAITALDDNGAAVSQAAELRGNLGVNQVELPIKQRPATIEFSIARNQQTAEFPFEIRAQ</sequence>
<comment type="caution">
    <text evidence="3">The sequence shown here is derived from an EMBL/GenBank/DDBJ whole genome shotgun (WGS) entry which is preliminary data.</text>
</comment>
<dbReference type="Proteomes" id="UP001253595">
    <property type="component" value="Unassembled WGS sequence"/>
</dbReference>
<name>A0ABU1USI8_9GAMM</name>
<evidence type="ECO:0008006" key="5">
    <source>
        <dbReference type="Google" id="ProtNLM"/>
    </source>
</evidence>
<feature type="region of interest" description="Disordered" evidence="1">
    <location>
        <begin position="255"/>
        <end position="288"/>
    </location>
</feature>
<feature type="region of interest" description="Disordered" evidence="1">
    <location>
        <begin position="169"/>
        <end position="192"/>
    </location>
</feature>
<organism evidence="3 4">
    <name type="scientific">Cellvibrio fibrivorans</name>
    <dbReference type="NCBI Taxonomy" id="126350"/>
    <lineage>
        <taxon>Bacteria</taxon>
        <taxon>Pseudomonadati</taxon>
        <taxon>Pseudomonadota</taxon>
        <taxon>Gammaproteobacteria</taxon>
        <taxon>Cellvibrionales</taxon>
        <taxon>Cellvibrionaceae</taxon>
        <taxon>Cellvibrio</taxon>
    </lineage>
</organism>
<evidence type="ECO:0000313" key="4">
    <source>
        <dbReference type="Proteomes" id="UP001253595"/>
    </source>
</evidence>
<evidence type="ECO:0000256" key="2">
    <source>
        <dbReference type="SAM" id="Phobius"/>
    </source>
</evidence>
<reference evidence="3 4" key="1">
    <citation type="submission" date="2023-07" db="EMBL/GenBank/DDBJ databases">
        <title>Sorghum-associated microbial communities from plants grown in Nebraska, USA.</title>
        <authorList>
            <person name="Schachtman D."/>
        </authorList>
    </citation>
    <scope>NUCLEOTIDE SEQUENCE [LARGE SCALE GENOMIC DNA]</scope>
    <source>
        <strain evidence="3 4">BE190</strain>
    </source>
</reference>
<keyword evidence="2" id="KW-0472">Membrane</keyword>
<protein>
    <recommendedName>
        <fullName evidence="5">DUF3971 domain-containing protein</fullName>
    </recommendedName>
</protein>
<feature type="compositionally biased region" description="Basic and acidic residues" evidence="1">
    <location>
        <begin position="169"/>
        <end position="185"/>
    </location>
</feature>
<proteinExistence type="predicted"/>
<keyword evidence="2" id="KW-0812">Transmembrane</keyword>
<evidence type="ECO:0000256" key="1">
    <source>
        <dbReference type="SAM" id="MobiDB-lite"/>
    </source>
</evidence>
<dbReference type="RefSeq" id="WP_310067348.1">
    <property type="nucleotide sequence ID" value="NZ_JAVDVX010000001.1"/>
</dbReference>
<dbReference type="EMBL" id="JAVDVX010000001">
    <property type="protein sequence ID" value="MDR7088120.1"/>
    <property type="molecule type" value="Genomic_DNA"/>
</dbReference>
<accession>A0ABU1USI8</accession>
<keyword evidence="4" id="KW-1185">Reference proteome</keyword>
<feature type="transmembrane region" description="Helical" evidence="2">
    <location>
        <begin position="315"/>
        <end position="336"/>
    </location>
</feature>
<keyword evidence="2" id="KW-1133">Transmembrane helix</keyword>
<gene>
    <name evidence="3" type="ORF">J2X05_000123</name>
</gene>
<evidence type="ECO:0000313" key="3">
    <source>
        <dbReference type="EMBL" id="MDR7088120.1"/>
    </source>
</evidence>